<evidence type="ECO:0000313" key="2">
    <source>
        <dbReference type="EMBL" id="MCK0207765.1"/>
    </source>
</evidence>
<dbReference type="Gene3D" id="3.40.50.1820">
    <property type="entry name" value="alpha/beta hydrolase"/>
    <property type="match status" value="1"/>
</dbReference>
<dbReference type="Pfam" id="PF12697">
    <property type="entry name" value="Abhydrolase_6"/>
    <property type="match status" value="1"/>
</dbReference>
<gene>
    <name evidence="2" type="ORF">MWN33_06915</name>
</gene>
<organism evidence="2 3">
    <name type="scientific">Ancylobacter koreensis</name>
    <dbReference type="NCBI Taxonomy" id="266121"/>
    <lineage>
        <taxon>Bacteria</taxon>
        <taxon>Pseudomonadati</taxon>
        <taxon>Pseudomonadota</taxon>
        <taxon>Alphaproteobacteria</taxon>
        <taxon>Hyphomicrobiales</taxon>
        <taxon>Xanthobacteraceae</taxon>
        <taxon>Ancylobacter</taxon>
    </lineage>
</organism>
<dbReference type="Proteomes" id="UP001202867">
    <property type="component" value="Unassembled WGS sequence"/>
</dbReference>
<name>A0ABT0DKF9_9HYPH</name>
<evidence type="ECO:0000313" key="3">
    <source>
        <dbReference type="Proteomes" id="UP001202867"/>
    </source>
</evidence>
<dbReference type="InterPro" id="IPR050266">
    <property type="entry name" value="AB_hydrolase_sf"/>
</dbReference>
<dbReference type="SUPFAM" id="SSF53474">
    <property type="entry name" value="alpha/beta-Hydrolases"/>
    <property type="match status" value="1"/>
</dbReference>
<feature type="domain" description="AB hydrolase-1" evidence="1">
    <location>
        <begin position="35"/>
        <end position="245"/>
    </location>
</feature>
<dbReference type="GO" id="GO:0016787">
    <property type="term" value="F:hydrolase activity"/>
    <property type="evidence" value="ECO:0007669"/>
    <property type="project" value="UniProtKB-KW"/>
</dbReference>
<reference evidence="3" key="1">
    <citation type="submission" date="2023-07" db="EMBL/GenBank/DDBJ databases">
        <title>Ancylobacter moscoviensis sp. nov., facultatively methylotrophic bacteria from activated sludge and the reclassification of Starkeya novella (Starkey 1934) Kelly et al. 2000 as Ancylobacter novellus comb. nov., Starkeya koreensis Im et al. 2006 as Ancylobacter koreensis comb.nov., Angulomicrobium tetraedrale Vasil'eva et al. 1986 as Ancylobacter tetraedralis comb. nov., Angulomicrobium amanitiforme Fritz et al. 2004 as Ancylobacter amanitiformis comb. nov. and Methylorhabdus multivorans Doronina et al. 1996 as Ancylobacter multivorans comb. nov. and emended description of the genus Ancylobacter.</title>
        <authorList>
            <person name="Doronina N."/>
            <person name="Chemodurova A."/>
            <person name="Grouzdev D."/>
            <person name="Koziaeva V."/>
            <person name="Shi W."/>
            <person name="Wu L."/>
            <person name="Kaparullina E."/>
        </authorList>
    </citation>
    <scope>NUCLEOTIDE SEQUENCE [LARGE SCALE GENOMIC DNA]</scope>
    <source>
        <strain evidence="3">Jip08</strain>
    </source>
</reference>
<dbReference type="PANTHER" id="PTHR43798:SF33">
    <property type="entry name" value="HYDROLASE, PUTATIVE (AFU_ORTHOLOGUE AFUA_2G14860)-RELATED"/>
    <property type="match status" value="1"/>
</dbReference>
<protein>
    <submittedName>
        <fullName evidence="2">Alpha/beta hydrolase</fullName>
    </submittedName>
</protein>
<accession>A0ABT0DKF9</accession>
<dbReference type="PANTHER" id="PTHR43798">
    <property type="entry name" value="MONOACYLGLYCEROL LIPASE"/>
    <property type="match status" value="1"/>
</dbReference>
<dbReference type="RefSeq" id="WP_247199691.1">
    <property type="nucleotide sequence ID" value="NZ_JALKCG010000001.1"/>
</dbReference>
<dbReference type="InterPro" id="IPR029058">
    <property type="entry name" value="AB_hydrolase_fold"/>
</dbReference>
<comment type="caution">
    <text evidence="2">The sequence shown here is derived from an EMBL/GenBank/DDBJ whole genome shotgun (WGS) entry which is preliminary data.</text>
</comment>
<keyword evidence="2" id="KW-0378">Hydrolase</keyword>
<sequence>MSVPAAALEVHLLDTPSGPVEWFGHGAAAPARGSFVLLHGIQSTAASWRGVAGHLDDGRALIIPNLRGRGRSHRPATVAGYTLAGFADDLAAVLAMAPRPVTLAGWSMGVLVTLATLDRHGLDGVSHLMLASGTARPGGEAVWFRAATPEELVAEAQARAGRLGLTEAADPLAVAGAWLSVRDCNLECVLPRITVPTLVLHGARDDECPPSHGRRIAALAPGARFELWEGAGHPLMAHDPQRLARTLLRLCAAETPATIVASQ</sequence>
<evidence type="ECO:0000259" key="1">
    <source>
        <dbReference type="Pfam" id="PF12697"/>
    </source>
</evidence>
<proteinExistence type="predicted"/>
<keyword evidence="3" id="KW-1185">Reference proteome</keyword>
<dbReference type="InterPro" id="IPR000073">
    <property type="entry name" value="AB_hydrolase_1"/>
</dbReference>
<dbReference type="EMBL" id="JALKCG010000001">
    <property type="protein sequence ID" value="MCK0207765.1"/>
    <property type="molecule type" value="Genomic_DNA"/>
</dbReference>